<reference evidence="11" key="1">
    <citation type="submission" date="2021-02" db="EMBL/GenBank/DDBJ databases">
        <authorList>
            <person name="Nowell W R."/>
        </authorList>
    </citation>
    <scope>NUCLEOTIDE SEQUENCE</scope>
</reference>
<evidence type="ECO:0000256" key="4">
    <source>
        <dbReference type="ARBA" id="ARBA00022824"/>
    </source>
</evidence>
<organism evidence="11 12">
    <name type="scientific">Adineta ricciae</name>
    <name type="common">Rotifer</name>
    <dbReference type="NCBI Taxonomy" id="249248"/>
    <lineage>
        <taxon>Eukaryota</taxon>
        <taxon>Metazoa</taxon>
        <taxon>Spiralia</taxon>
        <taxon>Gnathifera</taxon>
        <taxon>Rotifera</taxon>
        <taxon>Eurotatoria</taxon>
        <taxon>Bdelloidea</taxon>
        <taxon>Adinetida</taxon>
        <taxon>Adinetidae</taxon>
        <taxon>Adineta</taxon>
    </lineage>
</organism>
<dbReference type="OrthoDB" id="16679at2759"/>
<feature type="transmembrane region" description="Helical" evidence="10">
    <location>
        <begin position="110"/>
        <end position="131"/>
    </location>
</feature>
<dbReference type="GO" id="GO:0005789">
    <property type="term" value="C:endoplasmic reticulum membrane"/>
    <property type="evidence" value="ECO:0007669"/>
    <property type="project" value="UniProtKB-SubCell"/>
</dbReference>
<protein>
    <recommendedName>
        <fullName evidence="13">Stress-associated endoplasmic reticulum protein</fullName>
    </recommendedName>
</protein>
<gene>
    <name evidence="11" type="ORF">EDS130_LOCUS8947</name>
</gene>
<keyword evidence="3 10" id="KW-0812">Transmembrane</keyword>
<evidence type="ECO:0000256" key="1">
    <source>
        <dbReference type="ARBA" id="ARBA00004389"/>
    </source>
</evidence>
<feature type="region of interest" description="Disordered" evidence="9">
    <location>
        <begin position="77"/>
        <end position="107"/>
    </location>
</feature>
<evidence type="ECO:0000256" key="8">
    <source>
        <dbReference type="ARBA" id="ARBA00038831"/>
    </source>
</evidence>
<name>A0A813YH70_ADIRI</name>
<evidence type="ECO:0000256" key="3">
    <source>
        <dbReference type="ARBA" id="ARBA00022692"/>
    </source>
</evidence>
<comment type="subunit">
    <text evidence="8">Interacts with SEC61B, SEC61A1 and the SEC61 complex. Interacts with CANX.</text>
</comment>
<comment type="similarity">
    <text evidence="2">Belongs to the RAMP4 family.</text>
</comment>
<evidence type="ECO:0000256" key="9">
    <source>
        <dbReference type="SAM" id="MobiDB-lite"/>
    </source>
</evidence>
<keyword evidence="4" id="KW-0256">Endoplasmic reticulum</keyword>
<dbReference type="Proteomes" id="UP000663852">
    <property type="component" value="Unassembled WGS sequence"/>
</dbReference>
<dbReference type="AlphaFoldDB" id="A0A813YH70"/>
<evidence type="ECO:0008006" key="13">
    <source>
        <dbReference type="Google" id="ProtNLM"/>
    </source>
</evidence>
<sequence>MDFPLVSPIFFVDRCRVGLFFKNERRQWKACKGSYVAYFFYRLRLRSTSTHVFLFRSILISKTLEYLRKNPIMPANHSKRKRANEVHSSKITQRGNVPKTNKPSESKTPVGPWLLALFVFVVVGSAVFQIIQSIRMA</sequence>
<dbReference type="EMBL" id="CAJNOJ010000029">
    <property type="protein sequence ID" value="CAF0884152.1"/>
    <property type="molecule type" value="Genomic_DNA"/>
</dbReference>
<accession>A0A813YH70</accession>
<evidence type="ECO:0000256" key="5">
    <source>
        <dbReference type="ARBA" id="ARBA00022989"/>
    </source>
</evidence>
<evidence type="ECO:0000256" key="2">
    <source>
        <dbReference type="ARBA" id="ARBA00005500"/>
    </source>
</evidence>
<dbReference type="Pfam" id="PF06624">
    <property type="entry name" value="RAMP4"/>
    <property type="match status" value="1"/>
</dbReference>
<feature type="compositionally biased region" description="Polar residues" evidence="9">
    <location>
        <begin position="89"/>
        <end position="107"/>
    </location>
</feature>
<proteinExistence type="inferred from homology"/>
<evidence type="ECO:0000313" key="11">
    <source>
        <dbReference type="EMBL" id="CAF0884152.1"/>
    </source>
</evidence>
<dbReference type="PANTHER" id="PTHR15601">
    <property type="entry name" value="STRESS ASSOCIATED ENDOPLASMIC RETICULUM PROTEIN SERP1/RAMP4"/>
    <property type="match status" value="1"/>
</dbReference>
<comment type="subcellular location">
    <subcellularLocation>
        <location evidence="1">Endoplasmic reticulum membrane</location>
        <topology evidence="1">Single-pass membrane protein</topology>
    </subcellularLocation>
</comment>
<keyword evidence="6 10" id="KW-0472">Membrane</keyword>
<evidence type="ECO:0000313" key="12">
    <source>
        <dbReference type="Proteomes" id="UP000663852"/>
    </source>
</evidence>
<dbReference type="PANTHER" id="PTHR15601:SF0">
    <property type="entry name" value="GEO09675P1"/>
    <property type="match status" value="1"/>
</dbReference>
<dbReference type="InterPro" id="IPR010580">
    <property type="entry name" value="ER_stress-assoc"/>
</dbReference>
<evidence type="ECO:0000256" key="10">
    <source>
        <dbReference type="SAM" id="Phobius"/>
    </source>
</evidence>
<keyword evidence="5 10" id="KW-1133">Transmembrane helix</keyword>
<evidence type="ECO:0000256" key="6">
    <source>
        <dbReference type="ARBA" id="ARBA00023136"/>
    </source>
</evidence>
<evidence type="ECO:0000256" key="7">
    <source>
        <dbReference type="ARBA" id="ARBA00037157"/>
    </source>
</evidence>
<dbReference type="GO" id="GO:0030968">
    <property type="term" value="P:endoplasmic reticulum unfolded protein response"/>
    <property type="evidence" value="ECO:0007669"/>
    <property type="project" value="TreeGrafter"/>
</dbReference>
<comment type="function">
    <text evidence="7">Interacts with target proteins during their translocation into the lumen of the endoplasmic reticulum. Protects unfolded target proteins against degradation during ER stress. May facilitate glycosylation of target proteins after termination of ER stress. May modulate the use of N-glycosylation sites on target proteins.</text>
</comment>
<comment type="caution">
    <text evidence="11">The sequence shown here is derived from an EMBL/GenBank/DDBJ whole genome shotgun (WGS) entry which is preliminary data.</text>
</comment>